<sequence length="159" mass="17295">MKKLARYIYRIALFAAVLLPSSSFAAEPSEIAFPEKIILHEITPLYSPNGSATGLALAPQDVTVIAMKGNSIDYTIDTWVGPMNISVPDTKAEKRRPDGILVGKTVQLNKVTPLHYGPTYFASGAALAPQSVKVTGQNGIYLSVETWLGIMFIDERDIQ</sequence>
<protein>
    <recommendedName>
        <fullName evidence="4">Copper amine oxidase-like N-terminal domain-containing protein</fullName>
    </recommendedName>
</protein>
<accession>A0AA96LVF7</accession>
<dbReference type="EMBL" id="CP130319">
    <property type="protein sequence ID" value="WNR45385.1"/>
    <property type="molecule type" value="Genomic_DNA"/>
</dbReference>
<gene>
    <name evidence="2" type="ORF">MJB10_04415</name>
</gene>
<reference evidence="2" key="1">
    <citation type="submission" date="2022-02" db="EMBL/GenBank/DDBJ databases">
        <title>Paenibacillus sp. MBLB1832 Whole Genome Shotgun Sequencing.</title>
        <authorList>
            <person name="Hwang C.Y."/>
            <person name="Cho E.-S."/>
            <person name="Seo M.-J."/>
        </authorList>
    </citation>
    <scope>NUCLEOTIDE SEQUENCE</scope>
    <source>
        <strain evidence="2">MBLB1832</strain>
    </source>
</reference>
<evidence type="ECO:0000256" key="1">
    <source>
        <dbReference type="SAM" id="SignalP"/>
    </source>
</evidence>
<name>A0AA96LVF7_9BACL</name>
<keyword evidence="3" id="KW-1185">Reference proteome</keyword>
<evidence type="ECO:0008006" key="4">
    <source>
        <dbReference type="Google" id="ProtNLM"/>
    </source>
</evidence>
<evidence type="ECO:0000313" key="3">
    <source>
        <dbReference type="Proteomes" id="UP001304650"/>
    </source>
</evidence>
<dbReference type="Proteomes" id="UP001304650">
    <property type="component" value="Chromosome"/>
</dbReference>
<keyword evidence="1" id="KW-0732">Signal</keyword>
<dbReference type="KEGG" id="proo:MJB10_04415"/>
<dbReference type="AlphaFoldDB" id="A0AA96LVF7"/>
<organism evidence="2 3">
    <name type="scientific">Paenibacillus roseopurpureus</name>
    <dbReference type="NCBI Taxonomy" id="2918901"/>
    <lineage>
        <taxon>Bacteria</taxon>
        <taxon>Bacillati</taxon>
        <taxon>Bacillota</taxon>
        <taxon>Bacilli</taxon>
        <taxon>Bacillales</taxon>
        <taxon>Paenibacillaceae</taxon>
        <taxon>Paenibacillus</taxon>
    </lineage>
</organism>
<feature type="signal peptide" evidence="1">
    <location>
        <begin position="1"/>
        <end position="25"/>
    </location>
</feature>
<feature type="chain" id="PRO_5041731856" description="Copper amine oxidase-like N-terminal domain-containing protein" evidence="1">
    <location>
        <begin position="26"/>
        <end position="159"/>
    </location>
</feature>
<proteinExistence type="predicted"/>
<evidence type="ECO:0000313" key="2">
    <source>
        <dbReference type="EMBL" id="WNR45385.1"/>
    </source>
</evidence>
<dbReference type="RefSeq" id="WP_314802089.1">
    <property type="nucleotide sequence ID" value="NZ_CP130319.1"/>
</dbReference>